<evidence type="ECO:0000313" key="3">
    <source>
        <dbReference type="Proteomes" id="UP000830671"/>
    </source>
</evidence>
<name>A0A9Q8SKU6_9PEZI</name>
<evidence type="ECO:0000313" key="2">
    <source>
        <dbReference type="EMBL" id="UQC79234.1"/>
    </source>
</evidence>
<dbReference type="GeneID" id="73338734"/>
<dbReference type="RefSeq" id="XP_049140867.1">
    <property type="nucleotide sequence ID" value="XM_049283724.1"/>
</dbReference>
<keyword evidence="3" id="KW-1185">Reference proteome</keyword>
<dbReference type="AlphaFoldDB" id="A0A9Q8SKU6"/>
<protein>
    <submittedName>
        <fullName evidence="2">Uncharacterized protein</fullName>
    </submittedName>
</protein>
<dbReference type="KEGG" id="clup:CLUP02_04713"/>
<keyword evidence="1" id="KW-0472">Membrane</keyword>
<dbReference type="Proteomes" id="UP000830671">
    <property type="component" value="Chromosome 2"/>
</dbReference>
<keyword evidence="1" id="KW-1133">Transmembrane helix</keyword>
<reference evidence="2" key="1">
    <citation type="journal article" date="2021" name="Mol. Plant Microbe Interact.">
        <title>Complete Genome Sequence of the Plant-Pathogenic Fungus Colletotrichum lupini.</title>
        <authorList>
            <person name="Baroncelli R."/>
            <person name="Pensec F."/>
            <person name="Da Lio D."/>
            <person name="Boufleur T."/>
            <person name="Vicente I."/>
            <person name="Sarrocco S."/>
            <person name="Picot A."/>
            <person name="Baraldi E."/>
            <person name="Sukno S."/>
            <person name="Thon M."/>
            <person name="Le Floch G."/>
        </authorList>
    </citation>
    <scope>NUCLEOTIDE SEQUENCE</scope>
    <source>
        <strain evidence="2">IMI 504893</strain>
    </source>
</reference>
<feature type="transmembrane region" description="Helical" evidence="1">
    <location>
        <begin position="21"/>
        <end position="40"/>
    </location>
</feature>
<gene>
    <name evidence="2" type="ORF">CLUP02_04713</name>
</gene>
<evidence type="ECO:0000256" key="1">
    <source>
        <dbReference type="SAM" id="Phobius"/>
    </source>
</evidence>
<accession>A0A9Q8SKU6</accession>
<keyword evidence="1" id="KW-0812">Transmembrane</keyword>
<organism evidence="2 3">
    <name type="scientific">Colletotrichum lupini</name>
    <dbReference type="NCBI Taxonomy" id="145971"/>
    <lineage>
        <taxon>Eukaryota</taxon>
        <taxon>Fungi</taxon>
        <taxon>Dikarya</taxon>
        <taxon>Ascomycota</taxon>
        <taxon>Pezizomycotina</taxon>
        <taxon>Sordariomycetes</taxon>
        <taxon>Hypocreomycetidae</taxon>
        <taxon>Glomerellales</taxon>
        <taxon>Glomerellaceae</taxon>
        <taxon>Colletotrichum</taxon>
        <taxon>Colletotrichum acutatum species complex</taxon>
    </lineage>
</organism>
<feature type="transmembrane region" description="Helical" evidence="1">
    <location>
        <begin position="46"/>
        <end position="65"/>
    </location>
</feature>
<dbReference type="EMBL" id="CP019474">
    <property type="protein sequence ID" value="UQC79234.1"/>
    <property type="molecule type" value="Genomic_DNA"/>
</dbReference>
<proteinExistence type="predicted"/>
<sequence length="98" mass="11016">MFSCNDTAAQRTQLKPHYMSIVDAFFPGFTSIATASQQYLSINLDYWTGLFCVCGMLLFFGKLAYKSIGDVVTTYLTSKTDVHDPDEAYDMLESWISA</sequence>